<evidence type="ECO:0000313" key="2">
    <source>
        <dbReference type="EMBL" id="KAA1070868.1"/>
    </source>
</evidence>
<dbReference type="EMBL" id="VSWC01000171">
    <property type="protein sequence ID" value="KAA1070868.1"/>
    <property type="molecule type" value="Genomic_DNA"/>
</dbReference>
<dbReference type="EMBL" id="VDEP01000078">
    <property type="protein sequence ID" value="KAA1132622.1"/>
    <property type="molecule type" value="Genomic_DNA"/>
</dbReference>
<evidence type="ECO:0000313" key="5">
    <source>
        <dbReference type="Proteomes" id="UP000325313"/>
    </source>
</evidence>
<accession>A0A5B0M4D9</accession>
<organism evidence="2 4">
    <name type="scientific">Puccinia graminis f. sp. tritici</name>
    <dbReference type="NCBI Taxonomy" id="56615"/>
    <lineage>
        <taxon>Eukaryota</taxon>
        <taxon>Fungi</taxon>
        <taxon>Dikarya</taxon>
        <taxon>Basidiomycota</taxon>
        <taxon>Pucciniomycotina</taxon>
        <taxon>Pucciniomycetes</taxon>
        <taxon>Pucciniales</taxon>
        <taxon>Pucciniaceae</taxon>
        <taxon>Puccinia</taxon>
    </lineage>
</organism>
<dbReference type="Proteomes" id="UP000325313">
    <property type="component" value="Unassembled WGS sequence"/>
</dbReference>
<keyword evidence="4" id="KW-1185">Reference proteome</keyword>
<sequence length="180" mass="20197">MPKRLPKNERQTSRNNSAENPFHEARSYPQKWRTKKKLSNGMNENPLEFIDDDDIVFNRNCTGKKTSQSRVEEGFRLRPLRHTGGNIETVGKRKKVCKNLKGGEEQAVLDLGGLVIATLRKTGSTDRPDRLSDGSIGDAHSRQLSAFRIKCLVLVTHSLWQRNCESEDTRAAGLTKGPGP</sequence>
<evidence type="ECO:0000256" key="1">
    <source>
        <dbReference type="SAM" id="MobiDB-lite"/>
    </source>
</evidence>
<dbReference type="OrthoDB" id="10321928at2759"/>
<evidence type="ECO:0000313" key="4">
    <source>
        <dbReference type="Proteomes" id="UP000324748"/>
    </source>
</evidence>
<feature type="compositionally biased region" description="Basic and acidic residues" evidence="1">
    <location>
        <begin position="1"/>
        <end position="12"/>
    </location>
</feature>
<feature type="region of interest" description="Disordered" evidence="1">
    <location>
        <begin position="1"/>
        <end position="44"/>
    </location>
</feature>
<name>A0A5B0M4D9_PUCGR</name>
<proteinExistence type="predicted"/>
<dbReference type="Proteomes" id="UP000324748">
    <property type="component" value="Unassembled WGS sequence"/>
</dbReference>
<dbReference type="AlphaFoldDB" id="A0A5B0M4D9"/>
<gene>
    <name evidence="2" type="ORF">PGT21_026192</name>
    <name evidence="3" type="ORF">PGTUg99_016003</name>
</gene>
<reference evidence="4 5" key="1">
    <citation type="submission" date="2019-05" db="EMBL/GenBank/DDBJ databases">
        <title>Emergence of the Ug99 lineage of the wheat stem rust pathogen through somatic hybridization.</title>
        <authorList>
            <person name="Li F."/>
            <person name="Upadhyaya N.M."/>
            <person name="Sperschneider J."/>
            <person name="Matny O."/>
            <person name="Nguyen-Phuc H."/>
            <person name="Mago R."/>
            <person name="Raley C."/>
            <person name="Miller M.E."/>
            <person name="Silverstein K.A.T."/>
            <person name="Henningsen E."/>
            <person name="Hirsch C.D."/>
            <person name="Visser B."/>
            <person name="Pretorius Z.A."/>
            <person name="Steffenson B.J."/>
            <person name="Schwessinger B."/>
            <person name="Dodds P.N."/>
            <person name="Figueroa M."/>
        </authorList>
    </citation>
    <scope>NUCLEOTIDE SEQUENCE [LARGE SCALE GENOMIC DNA]</scope>
    <source>
        <strain evidence="2">21-0</strain>
        <strain evidence="3 5">Ug99</strain>
    </source>
</reference>
<protein>
    <submittedName>
        <fullName evidence="2">Uncharacterized protein</fullName>
    </submittedName>
</protein>
<evidence type="ECO:0000313" key="3">
    <source>
        <dbReference type="EMBL" id="KAA1132622.1"/>
    </source>
</evidence>
<comment type="caution">
    <text evidence="2">The sequence shown here is derived from an EMBL/GenBank/DDBJ whole genome shotgun (WGS) entry which is preliminary data.</text>
</comment>